<dbReference type="AlphaFoldDB" id="A0A225UB95"/>
<dbReference type="SUPFAM" id="SSF140860">
    <property type="entry name" value="Pseudo ankyrin repeat-like"/>
    <property type="match status" value="1"/>
</dbReference>
<evidence type="ECO:0000313" key="1">
    <source>
        <dbReference type="EMBL" id="OWY90221.1"/>
    </source>
</evidence>
<sequence length="153" mass="17391">MDMAAGFGYLEVVQWLHDNRDEGCTSNEMDGAAANGYLDVLKSEGYTRTFGVCDGIIKRPVRWGHYAVVRWLLEHNLDTYRGALIEYAIWAGNSELVCYLGENFKQYAYDWQTWGASEYELIEAAKQGYLKAVFVLACSLYKKDNHIFPGGVH</sequence>
<dbReference type="EMBL" id="NBNE01023562">
    <property type="protein sequence ID" value="OWY90221.1"/>
    <property type="molecule type" value="Genomic_DNA"/>
</dbReference>
<feature type="non-terminal residue" evidence="1">
    <location>
        <position position="153"/>
    </location>
</feature>
<comment type="caution">
    <text evidence="1">The sequence shown here is derived from an EMBL/GenBank/DDBJ whole genome shotgun (WGS) entry which is preliminary data.</text>
</comment>
<gene>
    <name evidence="1" type="ORF">PHMEG_00041750</name>
</gene>
<name>A0A225UB95_9STRA</name>
<proteinExistence type="predicted"/>
<reference evidence="2" key="1">
    <citation type="submission" date="2017-03" db="EMBL/GenBank/DDBJ databases">
        <title>Phytopthora megakarya and P. palmivora, two closely related causual agents of cacao black pod achieved similar genome size and gene model numbers by different mechanisms.</title>
        <authorList>
            <person name="Ali S."/>
            <person name="Shao J."/>
            <person name="Larry D.J."/>
            <person name="Kronmiller B."/>
            <person name="Shen D."/>
            <person name="Strem M.D."/>
            <person name="Melnick R.L."/>
            <person name="Guiltinan M.J."/>
            <person name="Tyler B.M."/>
            <person name="Meinhardt L.W."/>
            <person name="Bailey B.A."/>
        </authorList>
    </citation>
    <scope>NUCLEOTIDE SEQUENCE [LARGE SCALE GENOMIC DNA]</scope>
    <source>
        <strain evidence="2">zdho120</strain>
    </source>
</reference>
<dbReference type="Proteomes" id="UP000198211">
    <property type="component" value="Unassembled WGS sequence"/>
</dbReference>
<organism evidence="1 2">
    <name type="scientific">Phytophthora megakarya</name>
    <dbReference type="NCBI Taxonomy" id="4795"/>
    <lineage>
        <taxon>Eukaryota</taxon>
        <taxon>Sar</taxon>
        <taxon>Stramenopiles</taxon>
        <taxon>Oomycota</taxon>
        <taxon>Peronosporomycetes</taxon>
        <taxon>Peronosporales</taxon>
        <taxon>Peronosporaceae</taxon>
        <taxon>Phytophthora</taxon>
    </lineage>
</organism>
<dbReference type="InterPro" id="IPR036770">
    <property type="entry name" value="Ankyrin_rpt-contain_sf"/>
</dbReference>
<evidence type="ECO:0000313" key="2">
    <source>
        <dbReference type="Proteomes" id="UP000198211"/>
    </source>
</evidence>
<dbReference type="PANTHER" id="PTHR46586:SF3">
    <property type="entry name" value="ANKYRIN REPEAT-CONTAINING PROTEIN"/>
    <property type="match status" value="1"/>
</dbReference>
<accession>A0A225UB95</accession>
<dbReference type="Gene3D" id="1.25.40.20">
    <property type="entry name" value="Ankyrin repeat-containing domain"/>
    <property type="match status" value="1"/>
</dbReference>
<dbReference type="PANTHER" id="PTHR46586">
    <property type="entry name" value="ANKYRIN REPEAT-CONTAINING PROTEIN"/>
    <property type="match status" value="1"/>
</dbReference>
<dbReference type="InterPro" id="IPR052050">
    <property type="entry name" value="SecEffector_AnkRepeat"/>
</dbReference>
<protein>
    <submittedName>
        <fullName evidence="1">Uncharacterized protein</fullName>
    </submittedName>
</protein>
<keyword evidence="2" id="KW-1185">Reference proteome</keyword>